<organism evidence="4 5">
    <name type="scientific">Umbra pygmaea</name>
    <name type="common">Eastern mudminnow</name>
    <dbReference type="NCBI Taxonomy" id="75934"/>
    <lineage>
        <taxon>Eukaryota</taxon>
        <taxon>Metazoa</taxon>
        <taxon>Chordata</taxon>
        <taxon>Craniata</taxon>
        <taxon>Vertebrata</taxon>
        <taxon>Euteleostomi</taxon>
        <taxon>Actinopterygii</taxon>
        <taxon>Neopterygii</taxon>
        <taxon>Teleostei</taxon>
        <taxon>Protacanthopterygii</taxon>
        <taxon>Esociformes</taxon>
        <taxon>Umbridae</taxon>
        <taxon>Umbra</taxon>
    </lineage>
</organism>
<dbReference type="InterPro" id="IPR013106">
    <property type="entry name" value="Ig_V-set"/>
</dbReference>
<evidence type="ECO:0000313" key="4">
    <source>
        <dbReference type="EMBL" id="KAL0993094.1"/>
    </source>
</evidence>
<dbReference type="SUPFAM" id="SSF48726">
    <property type="entry name" value="Immunoglobulin"/>
    <property type="match status" value="1"/>
</dbReference>
<accession>A0ABD0X523</accession>
<dbReference type="InterPro" id="IPR039090">
    <property type="entry name" value="CD7"/>
</dbReference>
<feature type="domain" description="Immunoglobulin" evidence="3">
    <location>
        <begin position="27"/>
        <end position="132"/>
    </location>
</feature>
<dbReference type="InterPro" id="IPR013783">
    <property type="entry name" value="Ig-like_fold"/>
</dbReference>
<evidence type="ECO:0000313" key="5">
    <source>
        <dbReference type="Proteomes" id="UP001557470"/>
    </source>
</evidence>
<evidence type="ECO:0000259" key="3">
    <source>
        <dbReference type="SMART" id="SM00409"/>
    </source>
</evidence>
<dbReference type="EMBL" id="JAGEUA010000003">
    <property type="protein sequence ID" value="KAL0993094.1"/>
    <property type="molecule type" value="Genomic_DNA"/>
</dbReference>
<dbReference type="InterPro" id="IPR036179">
    <property type="entry name" value="Ig-like_dom_sf"/>
</dbReference>
<comment type="caution">
    <text evidence="4">The sequence shown here is derived from an EMBL/GenBank/DDBJ whole genome shotgun (WGS) entry which is preliminary data.</text>
</comment>
<feature type="chain" id="PRO_5044891573" description="Immunoglobulin domain-containing protein" evidence="2">
    <location>
        <begin position="22"/>
        <end position="202"/>
    </location>
</feature>
<reference evidence="4 5" key="1">
    <citation type="submission" date="2024-06" db="EMBL/GenBank/DDBJ databases">
        <authorList>
            <person name="Pan Q."/>
            <person name="Wen M."/>
            <person name="Jouanno E."/>
            <person name="Zahm M."/>
            <person name="Klopp C."/>
            <person name="Cabau C."/>
            <person name="Louis A."/>
            <person name="Berthelot C."/>
            <person name="Parey E."/>
            <person name="Roest Crollius H."/>
            <person name="Montfort J."/>
            <person name="Robinson-Rechavi M."/>
            <person name="Bouchez O."/>
            <person name="Lampietro C."/>
            <person name="Lopez Roques C."/>
            <person name="Donnadieu C."/>
            <person name="Postlethwait J."/>
            <person name="Bobe J."/>
            <person name="Verreycken H."/>
            <person name="Guiguen Y."/>
        </authorList>
    </citation>
    <scope>NUCLEOTIDE SEQUENCE [LARGE SCALE GENOMIC DNA]</scope>
    <source>
        <strain evidence="4">Up_M1</strain>
        <tissue evidence="4">Testis</tissue>
    </source>
</reference>
<dbReference type="Proteomes" id="UP001557470">
    <property type="component" value="Unassembled WGS sequence"/>
</dbReference>
<dbReference type="InterPro" id="IPR003599">
    <property type="entry name" value="Ig_sub"/>
</dbReference>
<dbReference type="PANTHER" id="PTHR15343:SF0">
    <property type="entry name" value="T-CELL ANTIGEN CD7"/>
    <property type="match status" value="1"/>
</dbReference>
<sequence length="202" mass="22984">MMSGLNLICAVYICFLCHTVADEGYARQLVQKQKGDKVIFHCLASNSEMETLGLYMRLTTVVQVFNLYNSTNMTTITLNERFKSRLTFRNEINKRIFTIGNLTIEDSGVYWCEYSGHKKKNIEQGAILLFVNGEECDQSRGLGMPMSLILVSAVTAGSVLLLSLLILFIWVIPRLKAWRATMRPAPVKTNDVYEQMNNFRHA</sequence>
<keyword evidence="2" id="KW-0732">Signal</keyword>
<keyword evidence="1" id="KW-1133">Transmembrane helix</keyword>
<feature type="transmembrane region" description="Helical" evidence="1">
    <location>
        <begin position="148"/>
        <end position="172"/>
    </location>
</feature>
<dbReference type="Gene3D" id="2.60.40.10">
    <property type="entry name" value="Immunoglobulins"/>
    <property type="match status" value="1"/>
</dbReference>
<keyword evidence="5" id="KW-1185">Reference proteome</keyword>
<dbReference type="PANTHER" id="PTHR15343">
    <property type="entry name" value="CD7"/>
    <property type="match status" value="1"/>
</dbReference>
<name>A0ABD0X523_UMBPY</name>
<gene>
    <name evidence="4" type="ORF">UPYG_G00103150</name>
</gene>
<dbReference type="SMART" id="SM00409">
    <property type="entry name" value="IG"/>
    <property type="match status" value="1"/>
</dbReference>
<dbReference type="Pfam" id="PF07686">
    <property type="entry name" value="V-set"/>
    <property type="match status" value="1"/>
</dbReference>
<evidence type="ECO:0000256" key="2">
    <source>
        <dbReference type="SAM" id="SignalP"/>
    </source>
</evidence>
<keyword evidence="1" id="KW-0472">Membrane</keyword>
<protein>
    <recommendedName>
        <fullName evidence="3">Immunoglobulin domain-containing protein</fullName>
    </recommendedName>
</protein>
<keyword evidence="1" id="KW-0812">Transmembrane</keyword>
<feature type="signal peptide" evidence="2">
    <location>
        <begin position="1"/>
        <end position="21"/>
    </location>
</feature>
<proteinExistence type="predicted"/>
<evidence type="ECO:0000256" key="1">
    <source>
        <dbReference type="SAM" id="Phobius"/>
    </source>
</evidence>
<dbReference type="AlphaFoldDB" id="A0ABD0X523"/>